<dbReference type="RefSeq" id="WP_117896055.1">
    <property type="nucleotide sequence ID" value="NZ_CABJCV010000027.1"/>
</dbReference>
<keyword evidence="3" id="KW-1185">Reference proteome</keyword>
<dbReference type="InterPro" id="IPR003607">
    <property type="entry name" value="HD/PDEase_dom"/>
</dbReference>
<dbReference type="Proteomes" id="UP000284178">
    <property type="component" value="Unassembled WGS sequence"/>
</dbReference>
<name>A0A412FJZ3_9FIRM</name>
<protein>
    <submittedName>
        <fullName evidence="2">HD domain-containing protein</fullName>
    </submittedName>
</protein>
<dbReference type="CDD" id="cd00077">
    <property type="entry name" value="HDc"/>
    <property type="match status" value="1"/>
</dbReference>
<dbReference type="Gene3D" id="1.10.3210.10">
    <property type="entry name" value="Hypothetical protein af1432"/>
    <property type="match status" value="1"/>
</dbReference>
<evidence type="ECO:0000313" key="2">
    <source>
        <dbReference type="EMBL" id="RGR68484.1"/>
    </source>
</evidence>
<dbReference type="EMBL" id="QRUP01000027">
    <property type="protein sequence ID" value="RGR68484.1"/>
    <property type="molecule type" value="Genomic_DNA"/>
</dbReference>
<gene>
    <name evidence="2" type="ORF">DWY25_15930</name>
</gene>
<dbReference type="GeneID" id="83016886"/>
<reference evidence="2 3" key="1">
    <citation type="submission" date="2018-08" db="EMBL/GenBank/DDBJ databases">
        <title>A genome reference for cultivated species of the human gut microbiota.</title>
        <authorList>
            <person name="Zou Y."/>
            <person name="Xue W."/>
            <person name="Luo G."/>
        </authorList>
    </citation>
    <scope>NUCLEOTIDE SEQUENCE [LARGE SCALE GENOMIC DNA]</scope>
    <source>
        <strain evidence="2 3">AF24-29</strain>
    </source>
</reference>
<feature type="domain" description="HD" evidence="1">
    <location>
        <begin position="52"/>
        <end position="156"/>
    </location>
</feature>
<sequence length="185" mass="21288">MISLEKPIGSRLNFTDSEETLVSEFMELVQDILHIDDVQELRDYVQHCKTTRLQHCVNVAYYTFLISRRLNLNVRSATRGALLHDFYLYDWKNNEQPIEGRHSVVHPQVALAMARQSTAVDPIMEDCILNHMWPMSRQRPQTKEGWVVQGVDKLCAAMEMGTQSARRLSPVKLKALMVSAIAARY</sequence>
<evidence type="ECO:0000313" key="3">
    <source>
        <dbReference type="Proteomes" id="UP000284178"/>
    </source>
</evidence>
<dbReference type="AlphaFoldDB" id="A0A412FJZ3"/>
<comment type="caution">
    <text evidence="2">The sequence shown here is derived from an EMBL/GenBank/DDBJ whole genome shotgun (WGS) entry which is preliminary data.</text>
</comment>
<dbReference type="SUPFAM" id="SSF109604">
    <property type="entry name" value="HD-domain/PDEase-like"/>
    <property type="match status" value="1"/>
</dbReference>
<dbReference type="Pfam" id="PF01966">
    <property type="entry name" value="HD"/>
    <property type="match status" value="1"/>
</dbReference>
<evidence type="ECO:0000259" key="1">
    <source>
        <dbReference type="Pfam" id="PF01966"/>
    </source>
</evidence>
<organism evidence="2 3">
    <name type="scientific">Holdemania filiformis</name>
    <dbReference type="NCBI Taxonomy" id="61171"/>
    <lineage>
        <taxon>Bacteria</taxon>
        <taxon>Bacillati</taxon>
        <taxon>Bacillota</taxon>
        <taxon>Erysipelotrichia</taxon>
        <taxon>Erysipelotrichales</taxon>
        <taxon>Erysipelotrichaceae</taxon>
        <taxon>Holdemania</taxon>
    </lineage>
</organism>
<dbReference type="InterPro" id="IPR006674">
    <property type="entry name" value="HD_domain"/>
</dbReference>
<proteinExistence type="predicted"/>
<accession>A0A412FJZ3</accession>